<dbReference type="GO" id="GO:0003735">
    <property type="term" value="F:structural constituent of ribosome"/>
    <property type="evidence" value="ECO:0007669"/>
    <property type="project" value="TreeGrafter"/>
</dbReference>
<accession>A0A8H3B407</accession>
<keyword evidence="1" id="KW-0812">Transmembrane</keyword>
<proteinExistence type="predicted"/>
<evidence type="ECO:0000313" key="3">
    <source>
        <dbReference type="Proteomes" id="UP000663850"/>
    </source>
</evidence>
<sequence>MQTSTSTRVVRTLHRYSVQLSSKLRVGQTRTFSASCLLRDENASGEENAFKRGKQTKVDPQAVESWFRGEGLPYLNPIPGKSNWLGGDIPYIDNPTFKPPPPLSDVVKSSIYDRYLKALQPAASKSDSHAQTLRTLSEQFGISIARVEAIIRLKEYERQYQKVCCVTSEPTHDEYNSISLEDLQYGYTFYNSPELFYLASGIINVLLTRTLVLGNIYFRYRII</sequence>
<evidence type="ECO:0000313" key="2">
    <source>
        <dbReference type="EMBL" id="CAE6447504.1"/>
    </source>
</evidence>
<comment type="caution">
    <text evidence="2">The sequence shown here is derived from an EMBL/GenBank/DDBJ whole genome shotgun (WGS) entry which is preliminary data.</text>
</comment>
<dbReference type="InterPro" id="IPR021036">
    <property type="entry name" value="Ribosomal_mS45"/>
</dbReference>
<dbReference type="GO" id="GO:0032543">
    <property type="term" value="P:mitochondrial translation"/>
    <property type="evidence" value="ECO:0007669"/>
    <property type="project" value="TreeGrafter"/>
</dbReference>
<gene>
    <name evidence="2" type="ORF">RDB_LOCUS37462</name>
</gene>
<dbReference type="EMBL" id="CAJMWZ010002023">
    <property type="protein sequence ID" value="CAE6447504.1"/>
    <property type="molecule type" value="Genomic_DNA"/>
</dbReference>
<evidence type="ECO:0000256" key="1">
    <source>
        <dbReference type="SAM" id="Phobius"/>
    </source>
</evidence>
<dbReference type="AlphaFoldDB" id="A0A8H3B407"/>
<keyword evidence="1" id="KW-1133">Transmembrane helix</keyword>
<name>A0A8H3B407_9AGAM</name>
<dbReference type="PANTHER" id="PTHR28158">
    <property type="entry name" value="37S RIBOSOMAL PROTEIN S35, MITOCHONDRIAL"/>
    <property type="match status" value="1"/>
</dbReference>
<reference evidence="2" key="1">
    <citation type="submission" date="2021-01" db="EMBL/GenBank/DDBJ databases">
        <authorList>
            <person name="Kaushik A."/>
        </authorList>
    </citation>
    <scope>NUCLEOTIDE SEQUENCE</scope>
    <source>
        <strain evidence="2">Type strain: AG8-Rh-89/</strain>
    </source>
</reference>
<dbReference type="Pfam" id="PF12298">
    <property type="entry name" value="Bot1p"/>
    <property type="match status" value="1"/>
</dbReference>
<organism evidence="2 3">
    <name type="scientific">Rhizoctonia solani</name>
    <dbReference type="NCBI Taxonomy" id="456999"/>
    <lineage>
        <taxon>Eukaryota</taxon>
        <taxon>Fungi</taxon>
        <taxon>Dikarya</taxon>
        <taxon>Basidiomycota</taxon>
        <taxon>Agaricomycotina</taxon>
        <taxon>Agaricomycetes</taxon>
        <taxon>Cantharellales</taxon>
        <taxon>Ceratobasidiaceae</taxon>
        <taxon>Rhizoctonia</taxon>
    </lineage>
</organism>
<protein>
    <submittedName>
        <fullName evidence="2">Uncharacterized protein</fullName>
    </submittedName>
</protein>
<keyword evidence="1" id="KW-0472">Membrane</keyword>
<dbReference type="PANTHER" id="PTHR28158:SF1">
    <property type="entry name" value="SMALL RIBOSOMAL SUBUNIT PROTEIN MS45"/>
    <property type="match status" value="1"/>
</dbReference>
<feature type="transmembrane region" description="Helical" evidence="1">
    <location>
        <begin position="195"/>
        <end position="218"/>
    </location>
</feature>
<dbReference type="Proteomes" id="UP000663850">
    <property type="component" value="Unassembled WGS sequence"/>
</dbReference>
<dbReference type="GO" id="GO:0005763">
    <property type="term" value="C:mitochondrial small ribosomal subunit"/>
    <property type="evidence" value="ECO:0007669"/>
    <property type="project" value="TreeGrafter"/>
</dbReference>